<dbReference type="Ensembl" id="ENSCPVT00000000009.2">
    <property type="protein sequence ID" value="ENSCPVP00000000009.1"/>
    <property type="gene ID" value="ENSCPVG00000000010.2"/>
</dbReference>
<protein>
    <submittedName>
        <fullName evidence="1">Uncharacterized protein</fullName>
    </submittedName>
</protein>
<evidence type="ECO:0000313" key="2">
    <source>
        <dbReference type="Proteomes" id="UP000694382"/>
    </source>
</evidence>
<dbReference type="Proteomes" id="UP000694382">
    <property type="component" value="Chromosome 1"/>
</dbReference>
<organism evidence="1 2">
    <name type="scientific">Geospiza parvula</name>
    <name type="common">Small tree-finch</name>
    <name type="synonym">Camarhynchus parvulus</name>
    <dbReference type="NCBI Taxonomy" id="87175"/>
    <lineage>
        <taxon>Eukaryota</taxon>
        <taxon>Metazoa</taxon>
        <taxon>Chordata</taxon>
        <taxon>Craniata</taxon>
        <taxon>Vertebrata</taxon>
        <taxon>Euteleostomi</taxon>
        <taxon>Archelosauria</taxon>
        <taxon>Archosauria</taxon>
        <taxon>Dinosauria</taxon>
        <taxon>Saurischia</taxon>
        <taxon>Theropoda</taxon>
        <taxon>Coelurosauria</taxon>
        <taxon>Aves</taxon>
        <taxon>Neognathae</taxon>
        <taxon>Neoaves</taxon>
        <taxon>Telluraves</taxon>
        <taxon>Australaves</taxon>
        <taxon>Passeriformes</taxon>
        <taxon>Thraupidae</taxon>
        <taxon>Camarhynchus</taxon>
    </lineage>
</organism>
<keyword evidence="2" id="KW-1185">Reference proteome</keyword>
<proteinExistence type="predicted"/>
<evidence type="ECO:0000313" key="1">
    <source>
        <dbReference type="Ensembl" id="ENSCPVP00000000009.1"/>
    </source>
</evidence>
<dbReference type="AlphaFoldDB" id="A0A8C3M6E8"/>
<reference evidence="1" key="1">
    <citation type="submission" date="2020-02" db="EMBL/GenBank/DDBJ databases">
        <authorList>
            <person name="Enbody D E."/>
            <person name="Pettersson E M."/>
        </authorList>
    </citation>
    <scope>NUCLEOTIDE SEQUENCE [LARGE SCALE GENOMIC DNA]</scope>
</reference>
<reference evidence="1" key="3">
    <citation type="submission" date="2025-09" db="UniProtKB">
        <authorList>
            <consortium name="Ensembl"/>
        </authorList>
    </citation>
    <scope>IDENTIFICATION</scope>
</reference>
<reference evidence="1" key="2">
    <citation type="submission" date="2025-08" db="UniProtKB">
        <authorList>
            <consortium name="Ensembl"/>
        </authorList>
    </citation>
    <scope>IDENTIFICATION</scope>
</reference>
<sequence>MKSRWNWGSMTCIMYLICAGSQRSMSSSRASSFSGPLQRCRETPHDPGSVSPASPATALEARPLVPGQEPEAAGSLAGHRCCVTGDTMPGQG</sequence>
<name>A0A8C3M6E8_GEOPR</name>
<accession>A0A8C3M6E8</accession>